<reference evidence="1" key="1">
    <citation type="submission" date="2022-03" db="EMBL/GenBank/DDBJ databases">
        <title>De novo assembled genomes of Belliella spp. (Cyclobacteriaceae) strains.</title>
        <authorList>
            <person name="Szabo A."/>
            <person name="Korponai K."/>
            <person name="Felfoldi T."/>
        </authorList>
    </citation>
    <scope>NUCLEOTIDE SEQUENCE</scope>
    <source>
        <strain evidence="1">DSM 107340</strain>
    </source>
</reference>
<dbReference type="Proteomes" id="UP001165488">
    <property type="component" value="Unassembled WGS sequence"/>
</dbReference>
<keyword evidence="2" id="KW-1185">Reference proteome</keyword>
<protein>
    <submittedName>
        <fullName evidence="1">Uncharacterized protein</fullName>
    </submittedName>
</protein>
<evidence type="ECO:0000313" key="1">
    <source>
        <dbReference type="EMBL" id="MCH7399938.1"/>
    </source>
</evidence>
<organism evidence="1 2">
    <name type="scientific">Belliella calami</name>
    <dbReference type="NCBI Taxonomy" id="2923436"/>
    <lineage>
        <taxon>Bacteria</taxon>
        <taxon>Pseudomonadati</taxon>
        <taxon>Bacteroidota</taxon>
        <taxon>Cytophagia</taxon>
        <taxon>Cytophagales</taxon>
        <taxon>Cyclobacteriaceae</taxon>
        <taxon>Belliella</taxon>
    </lineage>
</organism>
<evidence type="ECO:0000313" key="2">
    <source>
        <dbReference type="Proteomes" id="UP001165488"/>
    </source>
</evidence>
<sequence length="99" mass="11587">MANDNLKSTQDKILGIYSKLQKDESIQLSHMAICMALIGEFLKNQGRSRFRITRKMIMKNLQVKSLSTYHRCMKDLVRKNIITYSPSYHPKLRSVVHFV</sequence>
<dbReference type="RefSeq" id="WP_241276433.1">
    <property type="nucleotide sequence ID" value="NZ_JAKZGS010000023.1"/>
</dbReference>
<name>A0ABS9UUK8_9BACT</name>
<comment type="caution">
    <text evidence="1">The sequence shown here is derived from an EMBL/GenBank/DDBJ whole genome shotgun (WGS) entry which is preliminary data.</text>
</comment>
<proteinExistence type="predicted"/>
<gene>
    <name evidence="1" type="ORF">MM236_18230</name>
</gene>
<dbReference type="EMBL" id="JAKZGS010000023">
    <property type="protein sequence ID" value="MCH7399938.1"/>
    <property type="molecule type" value="Genomic_DNA"/>
</dbReference>
<accession>A0ABS9UUK8</accession>